<evidence type="ECO:0000313" key="2">
    <source>
        <dbReference type="Proteomes" id="UP001152795"/>
    </source>
</evidence>
<protein>
    <submittedName>
        <fullName evidence="1">Uncharacterized protein</fullName>
    </submittedName>
</protein>
<feature type="non-terminal residue" evidence="1">
    <location>
        <position position="1"/>
    </location>
</feature>
<accession>A0A6S7IAB8</accession>
<dbReference type="OrthoDB" id="5990125at2759"/>
<comment type="caution">
    <text evidence="1">The sequence shown here is derived from an EMBL/GenBank/DDBJ whole genome shotgun (WGS) entry which is preliminary data.</text>
</comment>
<dbReference type="PANTHER" id="PTHR33395">
    <property type="entry name" value="TRANSCRIPTASE, PUTATIVE-RELATED-RELATED"/>
    <property type="match status" value="1"/>
</dbReference>
<evidence type="ECO:0000313" key="1">
    <source>
        <dbReference type="EMBL" id="CAB4015634.1"/>
    </source>
</evidence>
<dbReference type="EMBL" id="CACRXK020008790">
    <property type="protein sequence ID" value="CAB4015634.1"/>
    <property type="molecule type" value="Genomic_DNA"/>
</dbReference>
<dbReference type="PANTHER" id="PTHR33395:SF22">
    <property type="entry name" value="REVERSE TRANSCRIPTASE DOMAIN-CONTAINING PROTEIN"/>
    <property type="match status" value="1"/>
</dbReference>
<dbReference type="AlphaFoldDB" id="A0A6S7IAB8"/>
<name>A0A6S7IAB8_PARCT</name>
<dbReference type="Proteomes" id="UP001152795">
    <property type="component" value="Unassembled WGS sequence"/>
</dbReference>
<sequence>SGGCANSEVLCELIDDNFLQQFVEGPTHAAGNKLDLIFCNRAEVISNVLTSPSDEHNFLTDHYIIEFNISTKFTRAKSVRRVIYDYNHADFPALGRALSETSLDITLTGSIDDCWMQWKDNFLSIVTSFVPIKTIQDTNSPPWIDGEVRHLLRKKYTALRKYRKNKTADCKIKLRTLCQQIKYAIRAKHKLYLAKIEASLNENPKMFWKYHQAILHHHPSLNPTITLNNRTAKSPKKKQNYLTPISVPSSVLLSPP</sequence>
<reference evidence="1" key="1">
    <citation type="submission" date="2020-04" db="EMBL/GenBank/DDBJ databases">
        <authorList>
            <person name="Alioto T."/>
            <person name="Alioto T."/>
            <person name="Gomez Garrido J."/>
        </authorList>
    </citation>
    <scope>NUCLEOTIDE SEQUENCE</scope>
    <source>
        <strain evidence="1">A484AB</strain>
    </source>
</reference>
<gene>
    <name evidence="1" type="ORF">PACLA_8A068381</name>
</gene>
<proteinExistence type="predicted"/>
<organism evidence="1 2">
    <name type="scientific">Paramuricea clavata</name>
    <name type="common">Red gorgonian</name>
    <name type="synonym">Violescent sea-whip</name>
    <dbReference type="NCBI Taxonomy" id="317549"/>
    <lineage>
        <taxon>Eukaryota</taxon>
        <taxon>Metazoa</taxon>
        <taxon>Cnidaria</taxon>
        <taxon>Anthozoa</taxon>
        <taxon>Octocorallia</taxon>
        <taxon>Malacalcyonacea</taxon>
        <taxon>Plexauridae</taxon>
        <taxon>Paramuricea</taxon>
    </lineage>
</organism>
<keyword evidence="2" id="KW-1185">Reference proteome</keyword>